<protein>
    <submittedName>
        <fullName evidence="2">Uncharacterized protein</fullName>
    </submittedName>
</protein>
<dbReference type="AlphaFoldDB" id="A0A8T0NS31"/>
<gene>
    <name evidence="2" type="ORF">PVAP13_9KG421200</name>
</gene>
<feature type="region of interest" description="Disordered" evidence="1">
    <location>
        <begin position="46"/>
        <end position="88"/>
    </location>
</feature>
<feature type="region of interest" description="Disordered" evidence="1">
    <location>
        <begin position="103"/>
        <end position="123"/>
    </location>
</feature>
<name>A0A8T0NS31_PANVG</name>
<comment type="caution">
    <text evidence="2">The sequence shown here is derived from an EMBL/GenBank/DDBJ whole genome shotgun (WGS) entry which is preliminary data.</text>
</comment>
<accession>A0A8T0NS31</accession>
<dbReference type="EMBL" id="CM029053">
    <property type="protein sequence ID" value="KAG2552377.1"/>
    <property type="molecule type" value="Genomic_DNA"/>
</dbReference>
<evidence type="ECO:0000313" key="2">
    <source>
        <dbReference type="EMBL" id="KAG2552377.1"/>
    </source>
</evidence>
<evidence type="ECO:0000256" key="1">
    <source>
        <dbReference type="SAM" id="MobiDB-lite"/>
    </source>
</evidence>
<sequence>MPSPSLCAGCTRTLPSTAAPAPAAASCSSSLPTCLCGGELGGVAPAHGGSARTWASDSGFAAPAASQGPPETSLPHPRRVRAAPAASPPRRWVLRCRRRQRRLLPRGASLKSSSSPWRKTQAL</sequence>
<organism evidence="2 3">
    <name type="scientific">Panicum virgatum</name>
    <name type="common">Blackwell switchgrass</name>
    <dbReference type="NCBI Taxonomy" id="38727"/>
    <lineage>
        <taxon>Eukaryota</taxon>
        <taxon>Viridiplantae</taxon>
        <taxon>Streptophyta</taxon>
        <taxon>Embryophyta</taxon>
        <taxon>Tracheophyta</taxon>
        <taxon>Spermatophyta</taxon>
        <taxon>Magnoliopsida</taxon>
        <taxon>Liliopsida</taxon>
        <taxon>Poales</taxon>
        <taxon>Poaceae</taxon>
        <taxon>PACMAD clade</taxon>
        <taxon>Panicoideae</taxon>
        <taxon>Panicodae</taxon>
        <taxon>Paniceae</taxon>
        <taxon>Panicinae</taxon>
        <taxon>Panicum</taxon>
        <taxon>Panicum sect. Hiantes</taxon>
    </lineage>
</organism>
<evidence type="ECO:0000313" key="3">
    <source>
        <dbReference type="Proteomes" id="UP000823388"/>
    </source>
</evidence>
<reference evidence="2" key="1">
    <citation type="submission" date="2020-05" db="EMBL/GenBank/DDBJ databases">
        <title>WGS assembly of Panicum virgatum.</title>
        <authorList>
            <person name="Lovell J.T."/>
            <person name="Jenkins J."/>
            <person name="Shu S."/>
            <person name="Juenger T.E."/>
            <person name="Schmutz J."/>
        </authorList>
    </citation>
    <scope>NUCLEOTIDE SEQUENCE</scope>
    <source>
        <strain evidence="2">AP13</strain>
    </source>
</reference>
<feature type="compositionally biased region" description="Polar residues" evidence="1">
    <location>
        <begin position="110"/>
        <end position="123"/>
    </location>
</feature>
<dbReference type="Proteomes" id="UP000823388">
    <property type="component" value="Chromosome 9K"/>
</dbReference>
<proteinExistence type="predicted"/>
<keyword evidence="3" id="KW-1185">Reference proteome</keyword>